<gene>
    <name evidence="2" type="ORF">DZF91_07160</name>
</gene>
<accession>A0A372JQW5</accession>
<proteinExistence type="predicted"/>
<name>A0A372JQW5_9ACTN</name>
<evidence type="ECO:0000313" key="3">
    <source>
        <dbReference type="Proteomes" id="UP000261811"/>
    </source>
</evidence>
<reference evidence="2 3" key="1">
    <citation type="submission" date="2018-08" db="EMBL/GenBank/DDBJ databases">
        <title>Actinomadura jelena sp. nov., a novel Actinomycete isolated from soil in Chad.</title>
        <authorList>
            <person name="Shi L."/>
        </authorList>
    </citation>
    <scope>NUCLEOTIDE SEQUENCE [LARGE SCALE GENOMIC DNA]</scope>
    <source>
        <strain evidence="2 3">NEAU-G17</strain>
    </source>
</reference>
<organism evidence="2 3">
    <name type="scientific">Actinomadura logoneensis</name>
    <dbReference type="NCBI Taxonomy" id="2293572"/>
    <lineage>
        <taxon>Bacteria</taxon>
        <taxon>Bacillati</taxon>
        <taxon>Actinomycetota</taxon>
        <taxon>Actinomycetes</taxon>
        <taxon>Streptosporangiales</taxon>
        <taxon>Thermomonosporaceae</taxon>
        <taxon>Actinomadura</taxon>
    </lineage>
</organism>
<sequence>MIGIAQPIRVRDETPPPVAEVLAVYAGRSKDPLTNARGMARVRESLERGRSAAAQRRLAQRAARRTARSA</sequence>
<dbReference type="AlphaFoldDB" id="A0A372JQW5"/>
<dbReference type="Proteomes" id="UP000261811">
    <property type="component" value="Unassembled WGS sequence"/>
</dbReference>
<dbReference type="EMBL" id="QURH01000135">
    <property type="protein sequence ID" value="RFU42329.1"/>
    <property type="molecule type" value="Genomic_DNA"/>
</dbReference>
<feature type="region of interest" description="Disordered" evidence="1">
    <location>
        <begin position="44"/>
        <end position="70"/>
    </location>
</feature>
<comment type="caution">
    <text evidence="2">The sequence shown here is derived from an EMBL/GenBank/DDBJ whole genome shotgun (WGS) entry which is preliminary data.</text>
</comment>
<dbReference type="OrthoDB" id="3482060at2"/>
<evidence type="ECO:0000313" key="2">
    <source>
        <dbReference type="EMBL" id="RFU42329.1"/>
    </source>
</evidence>
<feature type="compositionally biased region" description="Basic residues" evidence="1">
    <location>
        <begin position="58"/>
        <end position="70"/>
    </location>
</feature>
<evidence type="ECO:0000256" key="1">
    <source>
        <dbReference type="SAM" id="MobiDB-lite"/>
    </source>
</evidence>
<keyword evidence="3" id="KW-1185">Reference proteome</keyword>
<protein>
    <submittedName>
        <fullName evidence="2">Uncharacterized protein</fullName>
    </submittedName>
</protein>